<name>A0A6A4XF25_AMPAM</name>
<comment type="caution">
    <text evidence="2">The sequence shown here is derived from an EMBL/GenBank/DDBJ whole genome shotgun (WGS) entry which is preliminary data.</text>
</comment>
<accession>A0A6A4XF25</accession>
<reference evidence="2 3" key="1">
    <citation type="submission" date="2019-07" db="EMBL/GenBank/DDBJ databases">
        <title>Draft genome assembly of a fouling barnacle, Amphibalanus amphitrite (Darwin, 1854): The first reference genome for Thecostraca.</title>
        <authorList>
            <person name="Kim W."/>
        </authorList>
    </citation>
    <scope>NUCLEOTIDE SEQUENCE [LARGE SCALE GENOMIC DNA]</scope>
    <source>
        <strain evidence="2">SNU_AA5</strain>
        <tissue evidence="2">Soma without cirri and trophi</tissue>
    </source>
</reference>
<evidence type="ECO:0000313" key="2">
    <source>
        <dbReference type="EMBL" id="KAF0314654.1"/>
    </source>
</evidence>
<keyword evidence="3" id="KW-1185">Reference proteome</keyword>
<evidence type="ECO:0000256" key="1">
    <source>
        <dbReference type="SAM" id="MobiDB-lite"/>
    </source>
</evidence>
<dbReference type="Proteomes" id="UP000440578">
    <property type="component" value="Unassembled WGS sequence"/>
</dbReference>
<organism evidence="2 3">
    <name type="scientific">Amphibalanus amphitrite</name>
    <name type="common">Striped barnacle</name>
    <name type="synonym">Balanus amphitrite</name>
    <dbReference type="NCBI Taxonomy" id="1232801"/>
    <lineage>
        <taxon>Eukaryota</taxon>
        <taxon>Metazoa</taxon>
        <taxon>Ecdysozoa</taxon>
        <taxon>Arthropoda</taxon>
        <taxon>Crustacea</taxon>
        <taxon>Multicrustacea</taxon>
        <taxon>Cirripedia</taxon>
        <taxon>Thoracica</taxon>
        <taxon>Thoracicalcarea</taxon>
        <taxon>Balanomorpha</taxon>
        <taxon>Balanoidea</taxon>
        <taxon>Balanidae</taxon>
        <taxon>Amphibalaninae</taxon>
        <taxon>Amphibalanus</taxon>
    </lineage>
</organism>
<evidence type="ECO:0000313" key="3">
    <source>
        <dbReference type="Proteomes" id="UP000440578"/>
    </source>
</evidence>
<feature type="region of interest" description="Disordered" evidence="1">
    <location>
        <begin position="205"/>
        <end position="227"/>
    </location>
</feature>
<proteinExistence type="predicted"/>
<dbReference type="EMBL" id="VIIS01000007">
    <property type="protein sequence ID" value="KAF0314654.1"/>
    <property type="molecule type" value="Genomic_DNA"/>
</dbReference>
<protein>
    <submittedName>
        <fullName evidence="2">Uncharacterized protein</fullName>
    </submittedName>
</protein>
<dbReference type="AlphaFoldDB" id="A0A6A4XF25"/>
<sequence>MLKIPVPIRPLQDCFDWAVDTCLLKKRCGMAYAAGYSASKCARLDSSLGARSADAVAEEVPDDARVIAVQKPRGSRTAITLPRISLSFPAVSLRVTLQLIINSKEKPAEEWFYSSNALPYLLTYGGKHWPEHLKMQEELSKRYNEGRTPKESNPARFASFALRTSEFSEEGKKILLTDLEEAVEFHGLGMVGAEAYKVWKTARERQDGAQAPLTAGSSKPPQRGSEP</sequence>
<gene>
    <name evidence="2" type="ORF">FJT64_014894</name>
</gene>